<sequence length="268" mass="29925">MSMSESLDALRGYEDFLASHGADVVRRLRPGLDGRRIDDLCRQHNAVLPQDARALWMWHDGDAAGPWEDNGWTGQPGIVAWYSFPSLESTLTMLEQECPDRETPLSLPGDDEAGIQHHVRDAIPIAYYSLGARLAIVDWPIKRQCVIYPGGGANGAYALYRGEYWTLPDFISMCEQCIESGLWRIYPDGQIRVDRTRQMSIYHERVKRNGGKPIKDPVYSGDQSGKGITLQEMLSFAAAAQQDKLQHSHKAADRNADDAQEGDGHGVQ</sequence>
<dbReference type="AlphaFoldDB" id="A0A087E3L9"/>
<feature type="compositionally biased region" description="Basic and acidic residues" evidence="1">
    <location>
        <begin position="244"/>
        <end position="257"/>
    </location>
</feature>
<dbReference type="Proteomes" id="UP000029003">
    <property type="component" value="Unassembled WGS sequence"/>
</dbReference>
<accession>A0A087E3L9</accession>
<comment type="caution">
    <text evidence="2">The sequence shown here is derived from an EMBL/GenBank/DDBJ whole genome shotgun (WGS) entry which is preliminary data.</text>
</comment>
<gene>
    <name evidence="2" type="ORF">THER5_0545</name>
</gene>
<dbReference type="EMBL" id="JGZT01000007">
    <property type="protein sequence ID" value="KFJ02370.1"/>
    <property type="molecule type" value="Genomic_DNA"/>
</dbReference>
<evidence type="ECO:0000313" key="2">
    <source>
        <dbReference type="EMBL" id="KFJ02370.1"/>
    </source>
</evidence>
<evidence type="ECO:0000313" key="3">
    <source>
        <dbReference type="Proteomes" id="UP000029003"/>
    </source>
</evidence>
<name>A0A087E3L9_9BIFI</name>
<reference evidence="2 3" key="1">
    <citation type="submission" date="2014-03" db="EMBL/GenBank/DDBJ databases">
        <title>Genomics of Bifidobacteria.</title>
        <authorList>
            <person name="Ventura M."/>
            <person name="Milani C."/>
            <person name="Lugli G.A."/>
        </authorList>
    </citation>
    <scope>NUCLEOTIDE SEQUENCE [LARGE SCALE GENOMIC DNA]</scope>
    <source>
        <strain evidence="2 3">LMG 21395</strain>
    </source>
</reference>
<proteinExistence type="predicted"/>
<protein>
    <submittedName>
        <fullName evidence="2">Uncharacterized protein</fullName>
    </submittedName>
</protein>
<evidence type="ECO:0000256" key="1">
    <source>
        <dbReference type="SAM" id="MobiDB-lite"/>
    </source>
</evidence>
<organism evidence="2 3">
    <name type="scientific">Bifidobacterium thermacidophilum subsp. thermacidophilum</name>
    <dbReference type="NCBI Taxonomy" id="79262"/>
    <lineage>
        <taxon>Bacteria</taxon>
        <taxon>Bacillati</taxon>
        <taxon>Actinomycetota</taxon>
        <taxon>Actinomycetes</taxon>
        <taxon>Bifidobacteriales</taxon>
        <taxon>Bifidobacteriaceae</taxon>
        <taxon>Bifidobacterium</taxon>
    </lineage>
</organism>
<feature type="region of interest" description="Disordered" evidence="1">
    <location>
        <begin position="240"/>
        <end position="268"/>
    </location>
</feature>